<dbReference type="SUPFAM" id="SSF50978">
    <property type="entry name" value="WD40 repeat-like"/>
    <property type="match status" value="1"/>
</dbReference>
<keyword evidence="8" id="KW-0206">Cytoskeleton</keyword>
<feature type="compositionally biased region" description="Low complexity" evidence="11">
    <location>
        <begin position="258"/>
        <end position="267"/>
    </location>
</feature>
<sequence length="410" mass="43647">LDKLVDVVISETDTFWIFDLPPVVMSHDSEEAQQQLKRNAAYKALLSSRLGNDRYMERGMNTLNCPVIPKSVQTNRIITFEKSAMATVWDMADTFQEEVQDADKLDSKQPETVAEQDKSPFTGPTEVLEDGGPAEPISRSAVLRNFSVVADAVPGSATVVSDTTMLGNSITPIMNPPALERSDTDPSSVGTRIPGITTVATLDENSAGHAATTSTKLAAGATLVLGNGAQNESGGGTSVGGGGSTSGGAGGGGGGGSATKASSAMAGRGSDMLTRNDRTALNPDTVLLWRYQCSMTKGRNISDMAWNREDPNILAVGYGQYEFENQRKGLVGMFSGVIYVFDVRKNTPEPVIDTTHAAGRHFGAVRKLLWVVRESGRAESLSEVLVSVSTDGRVTEWFVRKGFDSTGKRL</sequence>
<keyword evidence="7" id="KW-0969">Cilium</keyword>
<comment type="subcellular location">
    <subcellularLocation>
        <location evidence="1">Cell projection</location>
        <location evidence="1">Cilium</location>
        <location evidence="1">Flagellum</location>
    </subcellularLocation>
    <subcellularLocation>
        <location evidence="2">Cytoplasm</location>
        <location evidence="2">Cytoskeleton</location>
        <location evidence="2">Cilium axoneme</location>
    </subcellularLocation>
    <subcellularLocation>
        <location evidence="10">Dynein axonemal particle</location>
    </subcellularLocation>
</comment>
<evidence type="ECO:0000256" key="8">
    <source>
        <dbReference type="ARBA" id="ARBA00023212"/>
    </source>
</evidence>
<keyword evidence="5" id="KW-0677">Repeat</keyword>
<evidence type="ECO:0000256" key="4">
    <source>
        <dbReference type="ARBA" id="ARBA00022574"/>
    </source>
</evidence>
<dbReference type="GO" id="GO:0045504">
    <property type="term" value="F:dynein heavy chain binding"/>
    <property type="evidence" value="ECO:0007669"/>
    <property type="project" value="TreeGrafter"/>
</dbReference>
<keyword evidence="4" id="KW-0853">WD repeat</keyword>
<dbReference type="AlphaFoldDB" id="A0A183APK8"/>
<dbReference type="Gene3D" id="2.130.10.10">
    <property type="entry name" value="YVTN repeat-like/Quinoprotein amine dehydrogenase"/>
    <property type="match status" value="1"/>
</dbReference>
<evidence type="ECO:0000256" key="3">
    <source>
        <dbReference type="ARBA" id="ARBA00022490"/>
    </source>
</evidence>
<dbReference type="InterPro" id="IPR050687">
    <property type="entry name" value="Dynein_IC"/>
</dbReference>
<dbReference type="PANTHER" id="PTHR12442">
    <property type="entry name" value="DYNEIN INTERMEDIATE CHAIN"/>
    <property type="match status" value="1"/>
</dbReference>
<evidence type="ECO:0000256" key="5">
    <source>
        <dbReference type="ARBA" id="ARBA00022737"/>
    </source>
</evidence>
<keyword evidence="9" id="KW-0966">Cell projection</keyword>
<protein>
    <submittedName>
        <fullName evidence="12">WD_REPEATS_REGION domain-containing protein</fullName>
    </submittedName>
</protein>
<dbReference type="GO" id="GO:0120293">
    <property type="term" value="C:dynein axonemal particle"/>
    <property type="evidence" value="ECO:0007669"/>
    <property type="project" value="UniProtKB-SubCell"/>
</dbReference>
<feature type="region of interest" description="Disordered" evidence="11">
    <location>
        <begin position="103"/>
        <end position="135"/>
    </location>
</feature>
<name>A0A183APK8_9TREM</name>
<evidence type="ECO:0000256" key="1">
    <source>
        <dbReference type="ARBA" id="ARBA00004230"/>
    </source>
</evidence>
<dbReference type="InterPro" id="IPR036322">
    <property type="entry name" value="WD40_repeat_dom_sf"/>
</dbReference>
<organism evidence="12">
    <name type="scientific">Echinostoma caproni</name>
    <dbReference type="NCBI Taxonomy" id="27848"/>
    <lineage>
        <taxon>Eukaryota</taxon>
        <taxon>Metazoa</taxon>
        <taxon>Spiralia</taxon>
        <taxon>Lophotrochozoa</taxon>
        <taxon>Platyhelminthes</taxon>
        <taxon>Trematoda</taxon>
        <taxon>Digenea</taxon>
        <taxon>Plagiorchiida</taxon>
        <taxon>Echinostomata</taxon>
        <taxon>Echinostomatoidea</taxon>
        <taxon>Echinostomatidae</taxon>
        <taxon>Echinostoma</taxon>
    </lineage>
</organism>
<feature type="region of interest" description="Disordered" evidence="11">
    <location>
        <begin position="171"/>
        <end position="190"/>
    </location>
</feature>
<keyword evidence="6" id="KW-0282">Flagellum</keyword>
<dbReference type="WBParaSite" id="ECPE_0000892101-mRNA-1">
    <property type="protein sequence ID" value="ECPE_0000892101-mRNA-1"/>
    <property type="gene ID" value="ECPE_0000892101"/>
</dbReference>
<evidence type="ECO:0000256" key="10">
    <source>
        <dbReference type="ARBA" id="ARBA00024190"/>
    </source>
</evidence>
<evidence type="ECO:0000256" key="6">
    <source>
        <dbReference type="ARBA" id="ARBA00022846"/>
    </source>
</evidence>
<dbReference type="GO" id="GO:0003341">
    <property type="term" value="P:cilium movement"/>
    <property type="evidence" value="ECO:0007669"/>
    <property type="project" value="TreeGrafter"/>
</dbReference>
<dbReference type="PANTHER" id="PTHR12442:SF12">
    <property type="entry name" value="DYNEIN AXONEMAL INTERMEDIATE CHAIN 4"/>
    <property type="match status" value="1"/>
</dbReference>
<feature type="region of interest" description="Disordered" evidence="11">
    <location>
        <begin position="232"/>
        <end position="277"/>
    </location>
</feature>
<dbReference type="GO" id="GO:0045503">
    <property type="term" value="F:dynein light chain binding"/>
    <property type="evidence" value="ECO:0007669"/>
    <property type="project" value="TreeGrafter"/>
</dbReference>
<evidence type="ECO:0000256" key="11">
    <source>
        <dbReference type="SAM" id="MobiDB-lite"/>
    </source>
</evidence>
<dbReference type="GO" id="GO:0005858">
    <property type="term" value="C:axonemal dynein complex"/>
    <property type="evidence" value="ECO:0007669"/>
    <property type="project" value="TreeGrafter"/>
</dbReference>
<evidence type="ECO:0000313" key="12">
    <source>
        <dbReference type="WBParaSite" id="ECPE_0000892101-mRNA-1"/>
    </source>
</evidence>
<evidence type="ECO:0000256" key="2">
    <source>
        <dbReference type="ARBA" id="ARBA00004430"/>
    </source>
</evidence>
<keyword evidence="3" id="KW-0963">Cytoplasm</keyword>
<reference evidence="12" key="1">
    <citation type="submission" date="2016-06" db="UniProtKB">
        <authorList>
            <consortium name="WormBaseParasite"/>
        </authorList>
    </citation>
    <scope>IDENTIFICATION</scope>
</reference>
<accession>A0A183APK8</accession>
<dbReference type="GO" id="GO:0031514">
    <property type="term" value="C:motile cilium"/>
    <property type="evidence" value="ECO:0007669"/>
    <property type="project" value="UniProtKB-SubCell"/>
</dbReference>
<feature type="compositionally biased region" description="Gly residues" evidence="11">
    <location>
        <begin position="233"/>
        <end position="257"/>
    </location>
</feature>
<evidence type="ECO:0000256" key="9">
    <source>
        <dbReference type="ARBA" id="ARBA00023273"/>
    </source>
</evidence>
<proteinExistence type="predicted"/>
<evidence type="ECO:0000256" key="7">
    <source>
        <dbReference type="ARBA" id="ARBA00023069"/>
    </source>
</evidence>
<dbReference type="InterPro" id="IPR015943">
    <property type="entry name" value="WD40/YVTN_repeat-like_dom_sf"/>
</dbReference>